<evidence type="ECO:0000313" key="3">
    <source>
        <dbReference type="Proteomes" id="UP001634394"/>
    </source>
</evidence>
<evidence type="ECO:0000256" key="1">
    <source>
        <dbReference type="ARBA" id="ARBA00005361"/>
    </source>
</evidence>
<organism evidence="2 3">
    <name type="scientific">Sinanodonta woodiana</name>
    <name type="common">Chinese pond mussel</name>
    <name type="synonym">Anodonta woodiana</name>
    <dbReference type="NCBI Taxonomy" id="1069815"/>
    <lineage>
        <taxon>Eukaryota</taxon>
        <taxon>Metazoa</taxon>
        <taxon>Spiralia</taxon>
        <taxon>Lophotrochozoa</taxon>
        <taxon>Mollusca</taxon>
        <taxon>Bivalvia</taxon>
        <taxon>Autobranchia</taxon>
        <taxon>Heteroconchia</taxon>
        <taxon>Palaeoheterodonta</taxon>
        <taxon>Unionida</taxon>
        <taxon>Unionoidea</taxon>
        <taxon>Unionidae</taxon>
        <taxon>Unioninae</taxon>
        <taxon>Sinanodonta</taxon>
    </lineage>
</organism>
<sequence>MIGRKCLSHKSGSMELISPRLKRSKGQVSTTTISNGQDFKEMNSFLEIISLTDKAEAAKRNIRTENTYKMTPDKLFKPHEVKQVAERILKGSLSDSEYDALQCRSLCQTLSSKILEEIQTLGYKRYKVVCVVSIGSMKDKPGMQFGSRCLWNKDTDYFINVKYSNASLFAVAMVYGLYFD</sequence>
<dbReference type="PANTHER" id="PTHR21255:SF23">
    <property type="entry name" value="DYNEIN LIGHT CHAIN"/>
    <property type="match status" value="1"/>
</dbReference>
<dbReference type="CDD" id="cd21451">
    <property type="entry name" value="DLC-like_TCTEX1D"/>
    <property type="match status" value="1"/>
</dbReference>
<name>A0ABD3XGG2_SINWO</name>
<accession>A0ABD3XGG2</accession>
<keyword evidence="3" id="KW-1185">Reference proteome</keyword>
<evidence type="ECO:0000313" key="2">
    <source>
        <dbReference type="EMBL" id="KAL3885366.1"/>
    </source>
</evidence>
<proteinExistence type="inferred from homology"/>
<protein>
    <submittedName>
        <fullName evidence="2">Uncharacterized protein</fullName>
    </submittedName>
</protein>
<dbReference type="Pfam" id="PF03645">
    <property type="entry name" value="Tctex-1"/>
    <property type="match status" value="1"/>
</dbReference>
<dbReference type="InterPro" id="IPR038586">
    <property type="entry name" value="Tctex-1-like_sf"/>
</dbReference>
<dbReference type="AlphaFoldDB" id="A0ABD3XGG2"/>
<dbReference type="InterPro" id="IPR005334">
    <property type="entry name" value="Tctex-1-like"/>
</dbReference>
<dbReference type="Gene3D" id="3.30.1140.40">
    <property type="entry name" value="Tctex-1"/>
    <property type="match status" value="1"/>
</dbReference>
<dbReference type="EMBL" id="JBJQND010000002">
    <property type="protein sequence ID" value="KAL3885366.1"/>
    <property type="molecule type" value="Genomic_DNA"/>
</dbReference>
<gene>
    <name evidence="2" type="ORF">ACJMK2_025437</name>
</gene>
<comment type="similarity">
    <text evidence="1">Belongs to the dynein light chain Tctex-type family.</text>
</comment>
<comment type="caution">
    <text evidence="2">The sequence shown here is derived from an EMBL/GenBank/DDBJ whole genome shotgun (WGS) entry which is preliminary data.</text>
</comment>
<reference evidence="2 3" key="1">
    <citation type="submission" date="2024-11" db="EMBL/GenBank/DDBJ databases">
        <title>Chromosome-level genome assembly of the freshwater bivalve Anodonta woodiana.</title>
        <authorList>
            <person name="Chen X."/>
        </authorList>
    </citation>
    <scope>NUCLEOTIDE SEQUENCE [LARGE SCALE GENOMIC DNA]</scope>
    <source>
        <strain evidence="2">MN2024</strain>
        <tissue evidence="2">Gills</tissue>
    </source>
</reference>
<dbReference type="PANTHER" id="PTHR21255">
    <property type="entry name" value="T-COMPLEX-ASSOCIATED-TESTIS-EXPRESSED 1/ DYNEIN LIGHT CHAIN"/>
    <property type="match status" value="1"/>
</dbReference>
<dbReference type="Proteomes" id="UP001634394">
    <property type="component" value="Unassembled WGS sequence"/>
</dbReference>